<accession>A0A9Q1JZ08</accession>
<comment type="caution">
    <text evidence="2">The sequence shown here is derived from an EMBL/GenBank/DDBJ whole genome shotgun (WGS) entry which is preliminary data.</text>
</comment>
<dbReference type="OrthoDB" id="2919534at2759"/>
<evidence type="ECO:0000313" key="2">
    <source>
        <dbReference type="EMBL" id="KAJ8433412.1"/>
    </source>
</evidence>
<evidence type="ECO:0000313" key="3">
    <source>
        <dbReference type="Proteomes" id="UP001153076"/>
    </source>
</evidence>
<feature type="compositionally biased region" description="Low complexity" evidence="1">
    <location>
        <begin position="173"/>
        <end position="188"/>
    </location>
</feature>
<feature type="region of interest" description="Disordered" evidence="1">
    <location>
        <begin position="257"/>
        <end position="311"/>
    </location>
</feature>
<feature type="compositionally biased region" description="Basic and acidic residues" evidence="1">
    <location>
        <begin position="1"/>
        <end position="21"/>
    </location>
</feature>
<dbReference type="AlphaFoldDB" id="A0A9Q1JZ08"/>
<name>A0A9Q1JZ08_9CARY</name>
<keyword evidence="3" id="KW-1185">Reference proteome</keyword>
<feature type="compositionally biased region" description="Pro residues" evidence="1">
    <location>
        <begin position="259"/>
        <end position="272"/>
    </location>
</feature>
<sequence length="311" mass="33302">MPSFRPMERSREVARSDRSDRLPTGQQGGRAAVEPSRHTTIECRELKKGLHELADKWQIDRFMKRGPRFLRQEQAPAPPPPRDEECSTEVVAAIAGGYEVNLMGMIRLSVCFGDKNKFKNLEVDFLVVDVPTTYNVIVGWPTLHRVKAVPLPKQKMKTNINKKGDGDYTSGLPPSSCPSSSDAPASASRGLVASSSAASPSDKGGIDSTSSGSRPFAATRSRSSTKHRPQNTGRSQIHLQGLARLCGGIQGCRSGLAGSPPPWLRPHQPRPSPADAAALSSRSRGPLGPPVASYSVSGIGRRAPLAAGTPR</sequence>
<dbReference type="EMBL" id="JAKOGI010000542">
    <property type="protein sequence ID" value="KAJ8433412.1"/>
    <property type="molecule type" value="Genomic_DNA"/>
</dbReference>
<gene>
    <name evidence="2" type="ORF">Cgig2_026676</name>
</gene>
<organism evidence="2 3">
    <name type="scientific">Carnegiea gigantea</name>
    <dbReference type="NCBI Taxonomy" id="171969"/>
    <lineage>
        <taxon>Eukaryota</taxon>
        <taxon>Viridiplantae</taxon>
        <taxon>Streptophyta</taxon>
        <taxon>Embryophyta</taxon>
        <taxon>Tracheophyta</taxon>
        <taxon>Spermatophyta</taxon>
        <taxon>Magnoliopsida</taxon>
        <taxon>eudicotyledons</taxon>
        <taxon>Gunneridae</taxon>
        <taxon>Pentapetalae</taxon>
        <taxon>Caryophyllales</taxon>
        <taxon>Cactineae</taxon>
        <taxon>Cactaceae</taxon>
        <taxon>Cactoideae</taxon>
        <taxon>Echinocereeae</taxon>
        <taxon>Carnegiea</taxon>
    </lineage>
</organism>
<reference evidence="2" key="1">
    <citation type="submission" date="2022-04" db="EMBL/GenBank/DDBJ databases">
        <title>Carnegiea gigantea Genome sequencing and assembly v2.</title>
        <authorList>
            <person name="Copetti D."/>
            <person name="Sanderson M.J."/>
            <person name="Burquez A."/>
            <person name="Wojciechowski M.F."/>
        </authorList>
    </citation>
    <scope>NUCLEOTIDE SEQUENCE</scope>
    <source>
        <strain evidence="2">SGP5-SGP5p</strain>
        <tissue evidence="2">Aerial part</tissue>
    </source>
</reference>
<proteinExistence type="predicted"/>
<protein>
    <submittedName>
        <fullName evidence="2">Uncharacterized protein</fullName>
    </submittedName>
</protein>
<feature type="region of interest" description="Disordered" evidence="1">
    <location>
        <begin position="157"/>
        <end position="237"/>
    </location>
</feature>
<dbReference type="Proteomes" id="UP001153076">
    <property type="component" value="Unassembled WGS sequence"/>
</dbReference>
<feature type="region of interest" description="Disordered" evidence="1">
    <location>
        <begin position="1"/>
        <end position="38"/>
    </location>
</feature>
<evidence type="ECO:0000256" key="1">
    <source>
        <dbReference type="SAM" id="MobiDB-lite"/>
    </source>
</evidence>